<keyword evidence="2" id="KW-1185">Reference proteome</keyword>
<reference evidence="1 2" key="1">
    <citation type="submission" date="2023-07" db="EMBL/GenBank/DDBJ databases">
        <title>Sequencing the genomes of 1000 actinobacteria strains.</title>
        <authorList>
            <person name="Klenk H.-P."/>
        </authorList>
    </citation>
    <scope>NUCLEOTIDE SEQUENCE [LARGE SCALE GENOMIC DNA]</scope>
    <source>
        <strain evidence="1 2">DSM 41600</strain>
    </source>
</reference>
<accession>A0ABT9KV59</accession>
<comment type="caution">
    <text evidence="1">The sequence shown here is derived from an EMBL/GenBank/DDBJ whole genome shotgun (WGS) entry which is preliminary data.</text>
</comment>
<evidence type="ECO:0000313" key="2">
    <source>
        <dbReference type="Proteomes" id="UP001234880"/>
    </source>
</evidence>
<name>A0ABT9KV59_9ACTN</name>
<gene>
    <name evidence="1" type="ORF">JOF35_003654</name>
</gene>
<protein>
    <submittedName>
        <fullName evidence="1">Uncharacterized protein</fullName>
    </submittedName>
</protein>
<dbReference type="Proteomes" id="UP001234880">
    <property type="component" value="Unassembled WGS sequence"/>
</dbReference>
<proteinExistence type="predicted"/>
<evidence type="ECO:0000313" key="1">
    <source>
        <dbReference type="EMBL" id="MDP9611377.1"/>
    </source>
</evidence>
<sequence length="84" mass="8718">MADLDPLDTTPFGERAIRAAEILDDPCPAIATDHQVAPGDPAVDARDVGLLVAPDGVAPGRVQGPGASIGMQYKFRHVCPKSVV</sequence>
<organism evidence="1 2">
    <name type="scientific">Streptomyces demainii</name>
    <dbReference type="NCBI Taxonomy" id="588122"/>
    <lineage>
        <taxon>Bacteria</taxon>
        <taxon>Bacillati</taxon>
        <taxon>Actinomycetota</taxon>
        <taxon>Actinomycetes</taxon>
        <taxon>Kitasatosporales</taxon>
        <taxon>Streptomycetaceae</taxon>
        <taxon>Streptomyces</taxon>
    </lineage>
</organism>
<dbReference type="EMBL" id="JAURUE010000001">
    <property type="protein sequence ID" value="MDP9611377.1"/>
    <property type="molecule type" value="Genomic_DNA"/>
</dbReference>